<feature type="region of interest" description="Disordered" evidence="1">
    <location>
        <begin position="1"/>
        <end position="22"/>
    </location>
</feature>
<dbReference type="InterPro" id="IPR013225">
    <property type="entry name" value="PaaX_C"/>
</dbReference>
<dbReference type="RefSeq" id="WP_194864509.1">
    <property type="nucleotide sequence ID" value="NZ_ARXX01000013.1"/>
</dbReference>
<name>A0ABS0AP77_9GAMM</name>
<reference evidence="3 4" key="1">
    <citation type="submission" date="2012-09" db="EMBL/GenBank/DDBJ databases">
        <title>Genome Sequence of alkane-degrading Bacterium Alcanivorax sp. 521-1.</title>
        <authorList>
            <person name="Lai Q."/>
            <person name="Shao Z."/>
        </authorList>
    </citation>
    <scope>NUCLEOTIDE SEQUENCE [LARGE SCALE GENOMIC DNA]</scope>
    <source>
        <strain evidence="3 4">521-1</strain>
    </source>
</reference>
<dbReference type="InterPro" id="IPR036388">
    <property type="entry name" value="WH-like_DNA-bd_sf"/>
</dbReference>
<dbReference type="Proteomes" id="UP000662703">
    <property type="component" value="Unassembled WGS sequence"/>
</dbReference>
<evidence type="ECO:0000313" key="3">
    <source>
        <dbReference type="EMBL" id="MBF5055883.1"/>
    </source>
</evidence>
<comment type="caution">
    <text evidence="3">The sequence shown here is derived from an EMBL/GenBank/DDBJ whole genome shotgun (WGS) entry which is preliminary data.</text>
</comment>
<evidence type="ECO:0000259" key="2">
    <source>
        <dbReference type="Pfam" id="PF08223"/>
    </source>
</evidence>
<organism evidence="3 4">
    <name type="scientific">Alloalcanivorax profundimaris</name>
    <dbReference type="NCBI Taxonomy" id="2735259"/>
    <lineage>
        <taxon>Bacteria</taxon>
        <taxon>Pseudomonadati</taxon>
        <taxon>Pseudomonadota</taxon>
        <taxon>Gammaproteobacteria</taxon>
        <taxon>Oceanospirillales</taxon>
        <taxon>Alcanivoracaceae</taxon>
        <taxon>Alloalcanivorax</taxon>
    </lineage>
</organism>
<sequence>MSRSDKSSYKKPGDPRHADTPPLAAGDLVLDLLSTHDAHQLTVAALCQAAEICGVRPQNVRVALNRLQRQGKVDSPERGLYRLDTGGNGLFAEVANWLRREQRAVPWQGGWAAVLDNAVPRGEKTAWRRHQRALALRGLRHLDDTGLRLRPDNLTGGIDGLRRDLRRLGLADGARVFRAADFSDDDEQAARRLWDTAALSRQYRDMEKRLAASHRKLARQAPEKAARDSLLLGRAAIRCILHDPLLPDELMDQTPRHRLIERMGAYQRDAKAIWMGLLDAV</sequence>
<dbReference type="Pfam" id="PF08223">
    <property type="entry name" value="PaaX_C"/>
    <property type="match status" value="1"/>
</dbReference>
<feature type="compositionally biased region" description="Basic and acidic residues" evidence="1">
    <location>
        <begin position="1"/>
        <end position="19"/>
    </location>
</feature>
<accession>A0ABS0AP77</accession>
<dbReference type="PANTHER" id="PTHR30319:SF1">
    <property type="entry name" value="TRANSCRIPTIONAL REPRESSOR PAAX"/>
    <property type="match status" value="1"/>
</dbReference>
<evidence type="ECO:0000256" key="1">
    <source>
        <dbReference type="SAM" id="MobiDB-lite"/>
    </source>
</evidence>
<gene>
    <name evidence="3" type="ORF">Y5W_01177</name>
</gene>
<keyword evidence="4" id="KW-1185">Reference proteome</keyword>
<dbReference type="EMBL" id="ARXX01000013">
    <property type="protein sequence ID" value="MBF5055883.1"/>
    <property type="molecule type" value="Genomic_DNA"/>
</dbReference>
<proteinExistence type="predicted"/>
<dbReference type="Gene3D" id="1.10.10.10">
    <property type="entry name" value="Winged helix-like DNA-binding domain superfamily/Winged helix DNA-binding domain"/>
    <property type="match status" value="1"/>
</dbReference>
<evidence type="ECO:0000313" key="4">
    <source>
        <dbReference type="Proteomes" id="UP000662703"/>
    </source>
</evidence>
<feature type="domain" description="Transcriptional repressor PaaX-like C-terminal" evidence="2">
    <location>
        <begin position="194"/>
        <end position="253"/>
    </location>
</feature>
<protein>
    <submittedName>
        <fullName evidence="3">PaaX family transcriptional regulator</fullName>
    </submittedName>
</protein>
<dbReference type="PANTHER" id="PTHR30319">
    <property type="entry name" value="PHENYLACETIC ACID REGULATOR-RELATED TRANSCRIPTIONAL REPRESSOR"/>
    <property type="match status" value="1"/>
</dbReference>